<reference evidence="3 4" key="1">
    <citation type="submission" date="2017-10" db="EMBL/GenBank/DDBJ databases">
        <title>Nyctiphanis sp. nov., isolated from the stomach of the euphausiid Nyctiphanes simplex (Hansen, 1911) in the Gulf of California.</title>
        <authorList>
            <person name="Gomez-Gil B."/>
            <person name="Aguilar-Mendez M."/>
            <person name="Lopez-Cortes A."/>
            <person name="Gomez-Gutierrez J."/>
            <person name="Roque A."/>
            <person name="Lang E."/>
            <person name="Gonzalez-Castillo A."/>
        </authorList>
    </citation>
    <scope>NUCLEOTIDE SEQUENCE [LARGE SCALE GENOMIC DNA]</scope>
    <source>
        <strain evidence="3 4">CAIM 600</strain>
    </source>
</reference>
<dbReference type="Pfam" id="PF03372">
    <property type="entry name" value="Exo_endo_phos"/>
    <property type="match status" value="1"/>
</dbReference>
<comment type="caution">
    <text evidence="3">The sequence shown here is derived from an EMBL/GenBank/DDBJ whole genome shotgun (WGS) entry which is preliminary data.</text>
</comment>
<dbReference type="Proteomes" id="UP000290287">
    <property type="component" value="Unassembled WGS sequence"/>
</dbReference>
<keyword evidence="1" id="KW-0812">Transmembrane</keyword>
<evidence type="ECO:0000259" key="2">
    <source>
        <dbReference type="Pfam" id="PF03372"/>
    </source>
</evidence>
<dbReference type="SUPFAM" id="SSF56219">
    <property type="entry name" value="DNase I-like"/>
    <property type="match status" value="1"/>
</dbReference>
<dbReference type="EMBL" id="PEIB01000035">
    <property type="protein sequence ID" value="RXJ71600.1"/>
    <property type="molecule type" value="Genomic_DNA"/>
</dbReference>
<gene>
    <name evidence="3" type="ORF">CS022_20570</name>
</gene>
<protein>
    <recommendedName>
        <fullName evidence="2">Endonuclease/exonuclease/phosphatase domain-containing protein</fullName>
    </recommendedName>
</protein>
<evidence type="ECO:0000313" key="3">
    <source>
        <dbReference type="EMBL" id="RXJ71600.1"/>
    </source>
</evidence>
<evidence type="ECO:0000256" key="1">
    <source>
        <dbReference type="SAM" id="Phobius"/>
    </source>
</evidence>
<keyword evidence="1" id="KW-1133">Transmembrane helix</keyword>
<dbReference type="GO" id="GO:0003824">
    <property type="term" value="F:catalytic activity"/>
    <property type="evidence" value="ECO:0007669"/>
    <property type="project" value="InterPro"/>
</dbReference>
<organism evidence="3 4">
    <name type="scientific">Veronia nyctiphanis</name>
    <dbReference type="NCBI Taxonomy" id="1278244"/>
    <lineage>
        <taxon>Bacteria</taxon>
        <taxon>Pseudomonadati</taxon>
        <taxon>Pseudomonadota</taxon>
        <taxon>Gammaproteobacteria</taxon>
        <taxon>Vibrionales</taxon>
        <taxon>Vibrionaceae</taxon>
        <taxon>Veronia</taxon>
    </lineage>
</organism>
<dbReference type="InterPro" id="IPR005135">
    <property type="entry name" value="Endo/exonuclease/phosphatase"/>
</dbReference>
<dbReference type="RefSeq" id="WP_235869830.1">
    <property type="nucleotide sequence ID" value="NZ_PEIB01000035.1"/>
</dbReference>
<dbReference type="Gene3D" id="3.60.10.10">
    <property type="entry name" value="Endonuclease/exonuclease/phosphatase"/>
    <property type="match status" value="1"/>
</dbReference>
<proteinExistence type="predicted"/>
<evidence type="ECO:0000313" key="4">
    <source>
        <dbReference type="Proteomes" id="UP000290287"/>
    </source>
</evidence>
<keyword evidence="4" id="KW-1185">Reference proteome</keyword>
<feature type="domain" description="Endonuclease/exonuclease/phosphatase" evidence="2">
    <location>
        <begin position="44"/>
        <end position="283"/>
    </location>
</feature>
<sequence length="317" mass="36763">MIVLPRRPNTSDRNQTTYSVVYFVLVVCLYFFSAKATAAIKVTTWNLEWLSDKGDLEQTKRVDTDYSALAQIFSDIEPDVMAFQEVDSEDALRRIVPSDQYAIYFSERRDDQPSITSQQYTGWVVKMGLTVLDHPDDVALSLPSFFRKSGLRYGDYIEIRPMNSKPIHLLSIHLKSGCFHKHSKRTRDCRKLYEQADELNAWISDREKKQQQYMIAGDFNHYLNIEGNRVSQILSDGHASQPALLTKNVSSQCKVKRYNHRLQRWEKMVYTNLVDHILSSQLLISSKTVKAEQYQYPYHLSANHRLSDHCPVSVTLQ</sequence>
<dbReference type="InterPro" id="IPR036691">
    <property type="entry name" value="Endo/exonu/phosph_ase_sf"/>
</dbReference>
<name>A0A4Q0YLF4_9GAMM</name>
<dbReference type="AlphaFoldDB" id="A0A4Q0YLF4"/>
<feature type="transmembrane region" description="Helical" evidence="1">
    <location>
        <begin position="20"/>
        <end position="40"/>
    </location>
</feature>
<keyword evidence="1" id="KW-0472">Membrane</keyword>
<accession>A0A4Q0YLF4</accession>